<dbReference type="GO" id="GO:0046872">
    <property type="term" value="F:metal ion binding"/>
    <property type="evidence" value="ECO:0007669"/>
    <property type="project" value="UniProtKB-KW"/>
</dbReference>
<accession>Q314Q9</accession>
<dbReference type="InterPro" id="IPR001279">
    <property type="entry name" value="Metallo-B-lactamas"/>
</dbReference>
<dbReference type="PANTHER" id="PTHR46233">
    <property type="entry name" value="HYDROXYACYLGLUTATHIONE HYDROLASE GLOC"/>
    <property type="match status" value="1"/>
</dbReference>
<dbReference type="eggNOG" id="COG0491">
    <property type="taxonomic scope" value="Bacteria"/>
</dbReference>
<comment type="cofactor">
    <cofactor evidence="1">
        <name>Zn(2+)</name>
        <dbReference type="ChEBI" id="CHEBI:29105"/>
    </cofactor>
</comment>
<dbReference type="AlphaFoldDB" id="Q314Q9"/>
<dbReference type="KEGG" id="dde:Dde_0786"/>
<keyword evidence="4" id="KW-0862">Zinc</keyword>
<dbReference type="STRING" id="207559.Dde_0786"/>
<dbReference type="GO" id="GO:0016787">
    <property type="term" value="F:hydrolase activity"/>
    <property type="evidence" value="ECO:0007669"/>
    <property type="project" value="UniProtKB-KW"/>
</dbReference>
<dbReference type="SUPFAM" id="SSF56281">
    <property type="entry name" value="Metallo-hydrolase/oxidoreductase"/>
    <property type="match status" value="1"/>
</dbReference>
<evidence type="ECO:0000256" key="2">
    <source>
        <dbReference type="ARBA" id="ARBA00022723"/>
    </source>
</evidence>
<keyword evidence="2" id="KW-0479">Metal-binding</keyword>
<reference evidence="6 7" key="1">
    <citation type="journal article" date="2011" name="J. Bacteriol.">
        <title>Complete genome sequence and updated annotation of Desulfovibrio alaskensis G20.</title>
        <authorList>
            <person name="Hauser L.J."/>
            <person name="Land M.L."/>
            <person name="Brown S.D."/>
            <person name="Larimer F."/>
            <person name="Keller K.L."/>
            <person name="Rapp-Giles B.J."/>
            <person name="Price M.N."/>
            <person name="Lin M."/>
            <person name="Bruce D.C."/>
            <person name="Detter J.C."/>
            <person name="Tapia R."/>
            <person name="Han C.S."/>
            <person name="Goodwin L.A."/>
            <person name="Cheng J.F."/>
            <person name="Pitluck S."/>
            <person name="Copeland A."/>
            <person name="Lucas S."/>
            <person name="Nolan M."/>
            <person name="Lapidus A.L."/>
            <person name="Palumbo A.V."/>
            <person name="Wall J.D."/>
        </authorList>
    </citation>
    <scope>NUCLEOTIDE SEQUENCE [LARGE SCALE GENOMIC DNA]</scope>
    <source>
        <strain evidence="7">ATCC BAA 1058 / DSM 17464 / G20</strain>
    </source>
</reference>
<feature type="domain" description="Metallo-beta-lactamase" evidence="5">
    <location>
        <begin position="12"/>
        <end position="187"/>
    </location>
</feature>
<evidence type="ECO:0000256" key="3">
    <source>
        <dbReference type="ARBA" id="ARBA00022801"/>
    </source>
</evidence>
<dbReference type="HOGENOM" id="CLU_030571_5_0_7"/>
<keyword evidence="7" id="KW-1185">Reference proteome</keyword>
<dbReference type="Proteomes" id="UP000002710">
    <property type="component" value="Chromosome"/>
</dbReference>
<protein>
    <submittedName>
        <fullName evidence="6">Beta-lactamase domain protein</fullName>
    </submittedName>
</protein>
<dbReference type="Pfam" id="PF00753">
    <property type="entry name" value="Lactamase_B"/>
    <property type="match status" value="1"/>
</dbReference>
<gene>
    <name evidence="6" type="ordered locus">Dde_0786</name>
</gene>
<organism evidence="6 7">
    <name type="scientific">Oleidesulfovibrio alaskensis (strain ATCC BAA-1058 / DSM 17464 / G20)</name>
    <name type="common">Desulfovibrio alaskensis</name>
    <dbReference type="NCBI Taxonomy" id="207559"/>
    <lineage>
        <taxon>Bacteria</taxon>
        <taxon>Pseudomonadati</taxon>
        <taxon>Thermodesulfobacteriota</taxon>
        <taxon>Desulfovibrionia</taxon>
        <taxon>Desulfovibrionales</taxon>
        <taxon>Desulfovibrionaceae</taxon>
        <taxon>Oleidesulfovibrio</taxon>
    </lineage>
</organism>
<evidence type="ECO:0000256" key="1">
    <source>
        <dbReference type="ARBA" id="ARBA00001947"/>
    </source>
</evidence>
<dbReference type="InterPro" id="IPR051453">
    <property type="entry name" value="MBL_Glyoxalase_II"/>
</dbReference>
<dbReference type="Gene3D" id="3.60.15.10">
    <property type="entry name" value="Ribonuclease Z/Hydroxyacylglutathione hydrolase-like"/>
    <property type="match status" value="1"/>
</dbReference>
<name>Q314Q9_OLEA2</name>
<dbReference type="CDD" id="cd06262">
    <property type="entry name" value="metallo-hydrolase-like_MBL-fold"/>
    <property type="match status" value="1"/>
</dbReference>
<dbReference type="PANTHER" id="PTHR46233:SF3">
    <property type="entry name" value="HYDROXYACYLGLUTATHIONE HYDROLASE GLOC"/>
    <property type="match status" value="1"/>
</dbReference>
<evidence type="ECO:0000259" key="5">
    <source>
        <dbReference type="SMART" id="SM00849"/>
    </source>
</evidence>
<keyword evidence="3" id="KW-0378">Hydrolase</keyword>
<dbReference type="EMBL" id="CP000112">
    <property type="protein sequence ID" value="ABB37587.1"/>
    <property type="molecule type" value="Genomic_DNA"/>
</dbReference>
<evidence type="ECO:0000313" key="7">
    <source>
        <dbReference type="Proteomes" id="UP000002710"/>
    </source>
</evidence>
<dbReference type="InterPro" id="IPR036866">
    <property type="entry name" value="RibonucZ/Hydroxyglut_hydro"/>
</dbReference>
<evidence type="ECO:0000313" key="6">
    <source>
        <dbReference type="EMBL" id="ABB37587.1"/>
    </source>
</evidence>
<proteinExistence type="predicted"/>
<evidence type="ECO:0000256" key="4">
    <source>
        <dbReference type="ARBA" id="ARBA00022833"/>
    </source>
</evidence>
<dbReference type="SMART" id="SM00849">
    <property type="entry name" value="Lactamase_B"/>
    <property type="match status" value="1"/>
</dbReference>
<sequence length="208" mass="22657">MTIRTFPIGPLETNCHILSHQGQALAVDPGGDPAQLLEYCTEKSLQLKHILLTHLHFDHLYGVAALAERTGAQVSANNADAYLMQTELGKGGMFGFPRVQPFDFTALEAGEHTFIGLSCTVLETPGHTPGSFSFYFPQAEAVFVGDLLFHRSVGRTDFPGGDSATLLNSVKKAIFSLPDTTVVYPGHGIETTVGDEKLNNPFFTEFRR</sequence>
<dbReference type="RefSeq" id="WP_011366850.1">
    <property type="nucleotide sequence ID" value="NC_007519.1"/>
</dbReference>